<accession>A0A094YPM4</accession>
<name>A0A094YPM4_9PROT</name>
<dbReference type="AlphaFoldDB" id="A0A094YPM4"/>
<keyword evidence="2" id="KW-1185">Reference proteome</keyword>
<dbReference type="PATRIC" id="fig|104102.7.peg.2121"/>
<evidence type="ECO:0000313" key="2">
    <source>
        <dbReference type="Proteomes" id="UP000029448"/>
    </source>
</evidence>
<comment type="caution">
    <text evidence="1">The sequence shown here is derived from an EMBL/GenBank/DDBJ whole genome shotgun (WGS) entry which is preliminary data.</text>
</comment>
<reference evidence="1 2" key="1">
    <citation type="submission" date="2014-06" db="EMBL/GenBank/DDBJ databases">
        <title>Functional and comparative genomic analyses of the Drosophila gut microbiota identify candidate symbiosis factors.</title>
        <authorList>
            <person name="Newell P.D."/>
            <person name="Chaston J.M."/>
            <person name="Douglas A.E."/>
        </authorList>
    </citation>
    <scope>NUCLEOTIDE SEQUENCE [LARGE SCALE GENOMIC DNA]</scope>
    <source>
        <strain evidence="1 2">DmCS_006</strain>
    </source>
</reference>
<dbReference type="Proteomes" id="UP000029448">
    <property type="component" value="Unassembled WGS sequence"/>
</dbReference>
<dbReference type="EMBL" id="JOKM01000075">
    <property type="protein sequence ID" value="KGB22564.1"/>
    <property type="molecule type" value="Genomic_DNA"/>
</dbReference>
<protein>
    <submittedName>
        <fullName evidence="1">Uncharacterized protein</fullName>
    </submittedName>
</protein>
<proteinExistence type="predicted"/>
<evidence type="ECO:0000313" key="1">
    <source>
        <dbReference type="EMBL" id="KGB22564.1"/>
    </source>
</evidence>
<sequence>MLFDMICEVKRIAWPDKALPPVDQGSHWADNCMDNRYAPSL</sequence>
<organism evidence="1 2">
    <name type="scientific">Acetobacter tropicalis</name>
    <dbReference type="NCBI Taxonomy" id="104102"/>
    <lineage>
        <taxon>Bacteria</taxon>
        <taxon>Pseudomonadati</taxon>
        <taxon>Pseudomonadota</taxon>
        <taxon>Alphaproteobacteria</taxon>
        <taxon>Acetobacterales</taxon>
        <taxon>Acetobacteraceae</taxon>
        <taxon>Acetobacter</taxon>
    </lineage>
</organism>
<gene>
    <name evidence="1" type="ORF">AtDm6_2145</name>
</gene>